<dbReference type="InterPro" id="IPR036388">
    <property type="entry name" value="WH-like_DNA-bd_sf"/>
</dbReference>
<evidence type="ECO:0008006" key="8">
    <source>
        <dbReference type="Google" id="ProtNLM"/>
    </source>
</evidence>
<dbReference type="EMBL" id="LMAR01000035">
    <property type="protein sequence ID" value="KQK30465.1"/>
    <property type="molecule type" value="Genomic_DNA"/>
</dbReference>
<dbReference type="Gene3D" id="3.30.450.40">
    <property type="match status" value="1"/>
</dbReference>
<dbReference type="InterPro" id="IPR014757">
    <property type="entry name" value="Tscrpt_reg_IclR_C"/>
</dbReference>
<dbReference type="GO" id="GO:0003700">
    <property type="term" value="F:DNA-binding transcription factor activity"/>
    <property type="evidence" value="ECO:0007669"/>
    <property type="project" value="TreeGrafter"/>
</dbReference>
<protein>
    <recommendedName>
        <fullName evidence="8">IclR family transcriptional regulator</fullName>
    </recommendedName>
</protein>
<keyword evidence="1" id="KW-0805">Transcription regulation</keyword>
<name>A0A0Q3M3Z8_9HYPH</name>
<dbReference type="SUPFAM" id="SSF55781">
    <property type="entry name" value="GAF domain-like"/>
    <property type="match status" value="1"/>
</dbReference>
<dbReference type="InterPro" id="IPR050707">
    <property type="entry name" value="HTH_MetabolicPath_Reg"/>
</dbReference>
<keyword evidence="3" id="KW-0804">Transcription</keyword>
<feature type="domain" description="HTH iclR-type" evidence="4">
    <location>
        <begin position="22"/>
        <end position="84"/>
    </location>
</feature>
<organism evidence="6 7">
    <name type="scientific">Bosea thiooxidans</name>
    <dbReference type="NCBI Taxonomy" id="53254"/>
    <lineage>
        <taxon>Bacteria</taxon>
        <taxon>Pseudomonadati</taxon>
        <taxon>Pseudomonadota</taxon>
        <taxon>Alphaproteobacteria</taxon>
        <taxon>Hyphomicrobiales</taxon>
        <taxon>Boseaceae</taxon>
        <taxon>Bosea</taxon>
    </lineage>
</organism>
<reference evidence="6 7" key="1">
    <citation type="submission" date="2015-10" db="EMBL/GenBank/DDBJ databases">
        <title>Draft genome of Bosea thiooxidans.</title>
        <authorList>
            <person name="Wang X."/>
        </authorList>
    </citation>
    <scope>NUCLEOTIDE SEQUENCE [LARGE SCALE GENOMIC DNA]</scope>
    <source>
        <strain evidence="6 7">CGMCC 9174</strain>
    </source>
</reference>
<evidence type="ECO:0000256" key="2">
    <source>
        <dbReference type="ARBA" id="ARBA00023125"/>
    </source>
</evidence>
<feature type="domain" description="IclR-ED" evidence="5">
    <location>
        <begin position="85"/>
        <end position="268"/>
    </location>
</feature>
<dbReference type="InterPro" id="IPR005471">
    <property type="entry name" value="Tscrpt_reg_IclR_N"/>
</dbReference>
<evidence type="ECO:0000313" key="6">
    <source>
        <dbReference type="EMBL" id="KQK30465.1"/>
    </source>
</evidence>
<dbReference type="SMART" id="SM00346">
    <property type="entry name" value="HTH_ICLR"/>
    <property type="match status" value="1"/>
</dbReference>
<evidence type="ECO:0000259" key="4">
    <source>
        <dbReference type="PROSITE" id="PS51077"/>
    </source>
</evidence>
<keyword evidence="7" id="KW-1185">Reference proteome</keyword>
<dbReference type="Gene3D" id="1.10.10.10">
    <property type="entry name" value="Winged helix-like DNA-binding domain superfamily/Winged helix DNA-binding domain"/>
    <property type="match status" value="1"/>
</dbReference>
<proteinExistence type="predicted"/>
<sequence length="270" mass="30008">MPVTKNEQDEGDGGALHHVQGAASFSKFMTVLQIIADAPGMLNIAQLTKRAPFPRGTIYRLVSALIAEGLVTQSGENGTFRLGPRLLQFAAKTWEDSDLRTIARDFLVSLRDATDETVHLAVPSNNRMVYIDKLVGSNRVQMKTSIGGQVELHSTSVGKAWLSGLPDERLLDVIKGLDLKRYTAKTFTTPAALLDELKRTREQGFAFDDEENEPDIRCFGSPIFNRSREPIGAVSISMPVYRHDERRHELCGRLVRETAQLISAELSRML</sequence>
<gene>
    <name evidence="6" type="ORF">ARD30_13075</name>
</gene>
<dbReference type="PANTHER" id="PTHR30136:SF35">
    <property type="entry name" value="HTH-TYPE TRANSCRIPTIONAL REGULATOR RV1719"/>
    <property type="match status" value="1"/>
</dbReference>
<dbReference type="PANTHER" id="PTHR30136">
    <property type="entry name" value="HELIX-TURN-HELIX TRANSCRIPTIONAL REGULATOR, ICLR FAMILY"/>
    <property type="match status" value="1"/>
</dbReference>
<comment type="caution">
    <text evidence="6">The sequence shown here is derived from an EMBL/GenBank/DDBJ whole genome shotgun (WGS) entry which is preliminary data.</text>
</comment>
<dbReference type="SUPFAM" id="SSF46785">
    <property type="entry name" value="Winged helix' DNA-binding domain"/>
    <property type="match status" value="1"/>
</dbReference>
<dbReference type="PROSITE" id="PS51077">
    <property type="entry name" value="HTH_ICLR"/>
    <property type="match status" value="1"/>
</dbReference>
<dbReference type="PROSITE" id="PS51078">
    <property type="entry name" value="ICLR_ED"/>
    <property type="match status" value="1"/>
</dbReference>
<dbReference type="GO" id="GO:0045892">
    <property type="term" value="P:negative regulation of DNA-templated transcription"/>
    <property type="evidence" value="ECO:0007669"/>
    <property type="project" value="TreeGrafter"/>
</dbReference>
<dbReference type="OrthoDB" id="2633250at2"/>
<evidence type="ECO:0000256" key="3">
    <source>
        <dbReference type="ARBA" id="ARBA00023163"/>
    </source>
</evidence>
<keyword evidence="2" id="KW-0238">DNA-binding</keyword>
<dbReference type="Pfam" id="PF09339">
    <property type="entry name" value="HTH_IclR"/>
    <property type="match status" value="1"/>
</dbReference>
<evidence type="ECO:0000259" key="5">
    <source>
        <dbReference type="PROSITE" id="PS51078"/>
    </source>
</evidence>
<evidence type="ECO:0000256" key="1">
    <source>
        <dbReference type="ARBA" id="ARBA00023015"/>
    </source>
</evidence>
<dbReference type="Proteomes" id="UP000051562">
    <property type="component" value="Unassembled WGS sequence"/>
</dbReference>
<dbReference type="Pfam" id="PF01614">
    <property type="entry name" value="IclR_C"/>
    <property type="match status" value="1"/>
</dbReference>
<dbReference type="InterPro" id="IPR029016">
    <property type="entry name" value="GAF-like_dom_sf"/>
</dbReference>
<accession>A0A0Q3M3Z8</accession>
<dbReference type="AlphaFoldDB" id="A0A0Q3M3Z8"/>
<dbReference type="STRING" id="53254.SAMN05660750_04967"/>
<evidence type="ECO:0000313" key="7">
    <source>
        <dbReference type="Proteomes" id="UP000051562"/>
    </source>
</evidence>
<dbReference type="GO" id="GO:0003677">
    <property type="term" value="F:DNA binding"/>
    <property type="evidence" value="ECO:0007669"/>
    <property type="project" value="UniProtKB-KW"/>
</dbReference>
<dbReference type="InterPro" id="IPR036390">
    <property type="entry name" value="WH_DNA-bd_sf"/>
</dbReference>